<dbReference type="Proteomes" id="UP000095287">
    <property type="component" value="Unplaced"/>
</dbReference>
<proteinExistence type="predicted"/>
<sequence length="100" mass="11008">MCIQQIDCYSAYIANKQRGTTVSPGHTVESTNAKCTVKTESTRFVKDYLRAEEGDVACVLVKLSARVEHDFIVFGEYKQCEPCPQETHSAKLGSTDEGGT</sequence>
<accession>A0A1I7YFY9</accession>
<organism evidence="1 2">
    <name type="scientific">Steinernema glaseri</name>
    <dbReference type="NCBI Taxonomy" id="37863"/>
    <lineage>
        <taxon>Eukaryota</taxon>
        <taxon>Metazoa</taxon>
        <taxon>Ecdysozoa</taxon>
        <taxon>Nematoda</taxon>
        <taxon>Chromadorea</taxon>
        <taxon>Rhabditida</taxon>
        <taxon>Tylenchina</taxon>
        <taxon>Panagrolaimomorpha</taxon>
        <taxon>Strongyloidoidea</taxon>
        <taxon>Steinernematidae</taxon>
        <taxon>Steinernema</taxon>
    </lineage>
</organism>
<name>A0A1I7YFY9_9BILA</name>
<keyword evidence="1" id="KW-1185">Reference proteome</keyword>
<protein>
    <submittedName>
        <fullName evidence="2">Cystatin domain-containing protein</fullName>
    </submittedName>
</protein>
<dbReference type="AlphaFoldDB" id="A0A1I7YFY9"/>
<reference evidence="2" key="1">
    <citation type="submission" date="2016-11" db="UniProtKB">
        <authorList>
            <consortium name="WormBaseParasite"/>
        </authorList>
    </citation>
    <scope>IDENTIFICATION</scope>
</reference>
<evidence type="ECO:0000313" key="2">
    <source>
        <dbReference type="WBParaSite" id="L893_g1594.t1"/>
    </source>
</evidence>
<dbReference type="WBParaSite" id="L893_g1594.t1">
    <property type="protein sequence ID" value="L893_g1594.t1"/>
    <property type="gene ID" value="L893_g1594"/>
</dbReference>
<evidence type="ECO:0000313" key="1">
    <source>
        <dbReference type="Proteomes" id="UP000095287"/>
    </source>
</evidence>